<evidence type="ECO:0000313" key="2">
    <source>
        <dbReference type="Proteomes" id="UP000183508"/>
    </source>
</evidence>
<dbReference type="RefSeq" id="WP_074949159.1">
    <property type="nucleotide sequence ID" value="NZ_FPBV01000001.1"/>
</dbReference>
<gene>
    <name evidence="1" type="ORF">SAMN05421543_101502</name>
</gene>
<dbReference type="AlphaFoldDB" id="A0A1I7FXH7"/>
<organism evidence="1 2">
    <name type="scientific">Alicyclobacillus macrosporangiidus</name>
    <dbReference type="NCBI Taxonomy" id="392015"/>
    <lineage>
        <taxon>Bacteria</taxon>
        <taxon>Bacillati</taxon>
        <taxon>Bacillota</taxon>
        <taxon>Bacilli</taxon>
        <taxon>Bacillales</taxon>
        <taxon>Alicyclobacillaceae</taxon>
        <taxon>Alicyclobacillus</taxon>
    </lineage>
</organism>
<keyword evidence="2" id="KW-1185">Reference proteome</keyword>
<dbReference type="EMBL" id="FPBV01000001">
    <property type="protein sequence ID" value="SFU40870.1"/>
    <property type="molecule type" value="Genomic_DNA"/>
</dbReference>
<reference evidence="2" key="1">
    <citation type="submission" date="2016-10" db="EMBL/GenBank/DDBJ databases">
        <authorList>
            <person name="Varghese N."/>
        </authorList>
    </citation>
    <scope>NUCLEOTIDE SEQUENCE [LARGE SCALE GENOMIC DNA]</scope>
    <source>
        <strain evidence="2">DSM 17980</strain>
    </source>
</reference>
<accession>A0A1I7FXH7</accession>
<protein>
    <submittedName>
        <fullName evidence="1">Uncharacterized protein</fullName>
    </submittedName>
</protein>
<proteinExistence type="predicted"/>
<evidence type="ECO:0000313" key="1">
    <source>
        <dbReference type="EMBL" id="SFU40870.1"/>
    </source>
</evidence>
<name>A0A1I7FXH7_9BACL</name>
<sequence length="84" mass="9375">MAGAKTALVKALHEVAVKLYDYCSIECEKPWACDECPIFKAKRTLEHVECGVHIPELLATLEPDEIDAIEKPIRHFVVIKGGRS</sequence>
<dbReference type="Proteomes" id="UP000183508">
    <property type="component" value="Unassembled WGS sequence"/>
</dbReference>